<dbReference type="InterPro" id="IPR013128">
    <property type="entry name" value="Peptidase_C1A"/>
</dbReference>
<name>A0A3P6R2J3_TAEAS</name>
<dbReference type="Pfam" id="PF00112">
    <property type="entry name" value="Peptidase_C1"/>
    <property type="match status" value="1"/>
</dbReference>
<dbReference type="InterPro" id="IPR039417">
    <property type="entry name" value="Peptidase_C1A_papain-like"/>
</dbReference>
<comment type="similarity">
    <text evidence="1">Belongs to the peptidase C1 family.</text>
</comment>
<keyword evidence="5" id="KW-1185">Reference proteome</keyword>
<sequence>MAKFVKVQEKRGVRLKIFIAKGPCGSCWAFSATGALEGQYKKRRGKLVSFSEQQLVDCSRGQGNEGCNGGYMDYAFQYWMHDGAESEGDYPYTVKDGSCKFNRSKAIAKVAKFVKVPKKSEEQLEISVAKMGPVSVGIDASSPGFMFYKDGIFEDPLCSEDELDPGVLVVGYDADKKRKKYWIVKNSWGEQWGQKGYIWMAKDKGNMCGIATMASYPLIQQNRTDIGRLT</sequence>
<reference evidence="4 5" key="1">
    <citation type="submission" date="2018-11" db="EMBL/GenBank/DDBJ databases">
        <authorList>
            <consortium name="Pathogen Informatics"/>
        </authorList>
    </citation>
    <scope>NUCLEOTIDE SEQUENCE [LARGE SCALE GENOMIC DNA]</scope>
</reference>
<dbReference type="SMART" id="SM00645">
    <property type="entry name" value="Pept_C1"/>
    <property type="match status" value="1"/>
</dbReference>
<dbReference type="GO" id="GO:0006508">
    <property type="term" value="P:proteolysis"/>
    <property type="evidence" value="ECO:0007669"/>
    <property type="project" value="InterPro"/>
</dbReference>
<dbReference type="AlphaFoldDB" id="A0A3P6R2J3"/>
<evidence type="ECO:0000256" key="1">
    <source>
        <dbReference type="ARBA" id="ARBA00008455"/>
    </source>
</evidence>
<dbReference type="InterPro" id="IPR000668">
    <property type="entry name" value="Peptidase_C1A_C"/>
</dbReference>
<dbReference type="PROSITE" id="PS00640">
    <property type="entry name" value="THIOL_PROTEASE_ASN"/>
    <property type="match status" value="1"/>
</dbReference>
<gene>
    <name evidence="4" type="ORF">TASK_LOCUS10018</name>
</gene>
<organism evidence="4 5">
    <name type="scientific">Taenia asiatica</name>
    <name type="common">Asian tapeworm</name>
    <dbReference type="NCBI Taxonomy" id="60517"/>
    <lineage>
        <taxon>Eukaryota</taxon>
        <taxon>Metazoa</taxon>
        <taxon>Spiralia</taxon>
        <taxon>Lophotrochozoa</taxon>
        <taxon>Platyhelminthes</taxon>
        <taxon>Cestoda</taxon>
        <taxon>Eucestoda</taxon>
        <taxon>Cyclophyllidea</taxon>
        <taxon>Taeniidae</taxon>
        <taxon>Taenia</taxon>
    </lineage>
</organism>
<protein>
    <recommendedName>
        <fullName evidence="3">Peptidase C1A papain C-terminal domain-containing protein</fullName>
    </recommendedName>
</protein>
<dbReference type="FunFam" id="3.90.70.10:FF:000332">
    <property type="entry name" value="Cathepsin L1"/>
    <property type="match status" value="1"/>
</dbReference>
<feature type="domain" description="Peptidase C1A papain C-terminal" evidence="3">
    <location>
        <begin position="7"/>
        <end position="218"/>
    </location>
</feature>
<dbReference type="OrthoDB" id="10253408at2759"/>
<evidence type="ECO:0000259" key="3">
    <source>
        <dbReference type="SMART" id="SM00645"/>
    </source>
</evidence>
<dbReference type="InterPro" id="IPR038765">
    <property type="entry name" value="Papain-like_cys_pep_sf"/>
</dbReference>
<evidence type="ECO:0000256" key="2">
    <source>
        <dbReference type="ARBA" id="ARBA00023157"/>
    </source>
</evidence>
<dbReference type="PANTHER" id="PTHR12411">
    <property type="entry name" value="CYSTEINE PROTEASE FAMILY C1-RELATED"/>
    <property type="match status" value="1"/>
</dbReference>
<dbReference type="InterPro" id="IPR025661">
    <property type="entry name" value="Pept_asp_AS"/>
</dbReference>
<proteinExistence type="inferred from homology"/>
<dbReference type="PRINTS" id="PR00705">
    <property type="entry name" value="PAPAIN"/>
</dbReference>
<dbReference type="SUPFAM" id="SSF54001">
    <property type="entry name" value="Cysteine proteinases"/>
    <property type="match status" value="1"/>
</dbReference>
<dbReference type="Proteomes" id="UP000282613">
    <property type="component" value="Unassembled WGS sequence"/>
</dbReference>
<dbReference type="CDD" id="cd02248">
    <property type="entry name" value="Peptidase_C1A"/>
    <property type="match status" value="1"/>
</dbReference>
<evidence type="ECO:0000313" key="4">
    <source>
        <dbReference type="EMBL" id="VDK47505.1"/>
    </source>
</evidence>
<dbReference type="GO" id="GO:0008234">
    <property type="term" value="F:cysteine-type peptidase activity"/>
    <property type="evidence" value="ECO:0007669"/>
    <property type="project" value="InterPro"/>
</dbReference>
<dbReference type="EMBL" id="UYRS01019999">
    <property type="protein sequence ID" value="VDK47505.1"/>
    <property type="molecule type" value="Genomic_DNA"/>
</dbReference>
<keyword evidence="2" id="KW-1015">Disulfide bond</keyword>
<dbReference type="Gene3D" id="3.90.70.10">
    <property type="entry name" value="Cysteine proteinases"/>
    <property type="match status" value="1"/>
</dbReference>
<evidence type="ECO:0000313" key="5">
    <source>
        <dbReference type="Proteomes" id="UP000282613"/>
    </source>
</evidence>
<accession>A0A3P6R2J3</accession>